<dbReference type="GO" id="GO:0005871">
    <property type="term" value="C:kinesin complex"/>
    <property type="evidence" value="ECO:0007669"/>
    <property type="project" value="TreeGrafter"/>
</dbReference>
<comment type="caution">
    <text evidence="5">Lacks conserved residue(s) required for the propagation of feature annotation.</text>
</comment>
<sequence>LNPNAGILDLLEDEKGNVQVPGLSRVKAPNTLKIMNILQEGNARRTQEPTAANKTSSRSHALLQV</sequence>
<dbReference type="WBParaSite" id="ACRNAN_scaffold28861.g14284.t1">
    <property type="protein sequence ID" value="ACRNAN_scaffold28861.g14284.t1"/>
    <property type="gene ID" value="ACRNAN_scaffold28861.g14284"/>
</dbReference>
<evidence type="ECO:0000256" key="2">
    <source>
        <dbReference type="ARBA" id="ARBA00022741"/>
    </source>
</evidence>
<accession>A0A914DKJ0</accession>
<dbReference type="PANTHER" id="PTHR24115:SF1016">
    <property type="entry name" value="KINESIN FAMILY MEMBER 19A"/>
    <property type="match status" value="1"/>
</dbReference>
<dbReference type="PROSITE" id="PS50067">
    <property type="entry name" value="KINESIN_MOTOR_2"/>
    <property type="match status" value="1"/>
</dbReference>
<dbReference type="InterPro" id="IPR036961">
    <property type="entry name" value="Kinesin_motor_dom_sf"/>
</dbReference>
<name>A0A914DKJ0_9BILA</name>
<keyword evidence="4" id="KW-0206">Cytoskeleton</keyword>
<feature type="compositionally biased region" description="Polar residues" evidence="6">
    <location>
        <begin position="48"/>
        <end position="59"/>
    </location>
</feature>
<feature type="domain" description="Kinesin motor" evidence="7">
    <location>
        <begin position="1"/>
        <end position="65"/>
    </location>
</feature>
<evidence type="ECO:0000256" key="5">
    <source>
        <dbReference type="PROSITE-ProRule" id="PRU00283"/>
    </source>
</evidence>
<dbReference type="GO" id="GO:0003777">
    <property type="term" value="F:microtubule motor activity"/>
    <property type="evidence" value="ECO:0007669"/>
    <property type="project" value="InterPro"/>
</dbReference>
<feature type="region of interest" description="Disordered" evidence="6">
    <location>
        <begin position="40"/>
        <end position="65"/>
    </location>
</feature>
<keyword evidence="2" id="KW-0547">Nucleotide-binding</keyword>
<dbReference type="GO" id="GO:0008017">
    <property type="term" value="F:microtubule binding"/>
    <property type="evidence" value="ECO:0007669"/>
    <property type="project" value="InterPro"/>
</dbReference>
<keyword evidence="3" id="KW-0067">ATP-binding</keyword>
<dbReference type="Pfam" id="PF00225">
    <property type="entry name" value="Kinesin"/>
    <property type="match status" value="1"/>
</dbReference>
<evidence type="ECO:0000256" key="4">
    <source>
        <dbReference type="ARBA" id="ARBA00023212"/>
    </source>
</evidence>
<evidence type="ECO:0000313" key="8">
    <source>
        <dbReference type="Proteomes" id="UP000887540"/>
    </source>
</evidence>
<keyword evidence="8" id="KW-1185">Reference proteome</keyword>
<dbReference type="Gene3D" id="3.40.850.10">
    <property type="entry name" value="Kinesin motor domain"/>
    <property type="match status" value="1"/>
</dbReference>
<protein>
    <submittedName>
        <fullName evidence="9">Kinesin motor domain-containing protein</fullName>
    </submittedName>
</protein>
<dbReference type="AlphaFoldDB" id="A0A914DKJ0"/>
<dbReference type="PANTHER" id="PTHR24115">
    <property type="entry name" value="KINESIN-RELATED"/>
    <property type="match status" value="1"/>
</dbReference>
<dbReference type="GO" id="GO:0005524">
    <property type="term" value="F:ATP binding"/>
    <property type="evidence" value="ECO:0007669"/>
    <property type="project" value="UniProtKB-KW"/>
</dbReference>
<dbReference type="SUPFAM" id="SSF52540">
    <property type="entry name" value="P-loop containing nucleoside triphosphate hydrolases"/>
    <property type="match status" value="1"/>
</dbReference>
<dbReference type="InterPro" id="IPR027640">
    <property type="entry name" value="Kinesin-like_fam"/>
</dbReference>
<evidence type="ECO:0000313" key="9">
    <source>
        <dbReference type="WBParaSite" id="ACRNAN_scaffold28861.g14284.t1"/>
    </source>
</evidence>
<organism evidence="8 9">
    <name type="scientific">Acrobeloides nanus</name>
    <dbReference type="NCBI Taxonomy" id="290746"/>
    <lineage>
        <taxon>Eukaryota</taxon>
        <taxon>Metazoa</taxon>
        <taxon>Ecdysozoa</taxon>
        <taxon>Nematoda</taxon>
        <taxon>Chromadorea</taxon>
        <taxon>Rhabditida</taxon>
        <taxon>Tylenchina</taxon>
        <taxon>Cephalobomorpha</taxon>
        <taxon>Cephaloboidea</taxon>
        <taxon>Cephalobidae</taxon>
        <taxon>Acrobeloides</taxon>
    </lineage>
</organism>
<proteinExistence type="inferred from homology"/>
<dbReference type="InterPro" id="IPR001752">
    <property type="entry name" value="Kinesin_motor_dom"/>
</dbReference>
<comment type="similarity">
    <text evidence="5">Belongs to the TRAFAC class myosin-kinesin ATPase superfamily. Kinesin family.</text>
</comment>
<keyword evidence="4" id="KW-0963">Cytoplasm</keyword>
<dbReference type="GO" id="GO:0005874">
    <property type="term" value="C:microtubule"/>
    <property type="evidence" value="ECO:0007669"/>
    <property type="project" value="TreeGrafter"/>
</dbReference>
<evidence type="ECO:0000256" key="6">
    <source>
        <dbReference type="SAM" id="MobiDB-lite"/>
    </source>
</evidence>
<evidence type="ECO:0000256" key="1">
    <source>
        <dbReference type="ARBA" id="ARBA00004245"/>
    </source>
</evidence>
<evidence type="ECO:0000256" key="3">
    <source>
        <dbReference type="ARBA" id="ARBA00022840"/>
    </source>
</evidence>
<dbReference type="GO" id="GO:0007018">
    <property type="term" value="P:microtubule-based movement"/>
    <property type="evidence" value="ECO:0007669"/>
    <property type="project" value="InterPro"/>
</dbReference>
<reference evidence="9" key="1">
    <citation type="submission" date="2022-11" db="UniProtKB">
        <authorList>
            <consortium name="WormBaseParasite"/>
        </authorList>
    </citation>
    <scope>IDENTIFICATION</scope>
</reference>
<evidence type="ECO:0000259" key="7">
    <source>
        <dbReference type="PROSITE" id="PS50067"/>
    </source>
</evidence>
<dbReference type="GO" id="GO:0016887">
    <property type="term" value="F:ATP hydrolysis activity"/>
    <property type="evidence" value="ECO:0007669"/>
    <property type="project" value="TreeGrafter"/>
</dbReference>
<dbReference type="Proteomes" id="UP000887540">
    <property type="component" value="Unplaced"/>
</dbReference>
<comment type="subcellular location">
    <subcellularLocation>
        <location evidence="1">Cytoplasm</location>
        <location evidence="1">Cytoskeleton</location>
    </subcellularLocation>
</comment>
<dbReference type="InterPro" id="IPR027417">
    <property type="entry name" value="P-loop_NTPase"/>
</dbReference>